<dbReference type="InterPro" id="IPR043129">
    <property type="entry name" value="ATPase_NBD"/>
</dbReference>
<dbReference type="SUPFAM" id="SSF53067">
    <property type="entry name" value="Actin-like ATPase domain"/>
    <property type="match status" value="1"/>
</dbReference>
<proteinExistence type="inferred from homology"/>
<comment type="caution">
    <text evidence="3">The sequence shown here is derived from an EMBL/GenBank/DDBJ whole genome shotgun (WGS) entry which is preliminary data.</text>
</comment>
<dbReference type="InterPro" id="IPR036390">
    <property type="entry name" value="WH_DNA-bd_sf"/>
</dbReference>
<dbReference type="Gene3D" id="1.10.10.10">
    <property type="entry name" value="Winged helix-like DNA-binding domain superfamily/Winged helix DNA-binding domain"/>
    <property type="match status" value="1"/>
</dbReference>
<accession>A0ABP6QHQ4</accession>
<gene>
    <name evidence="3" type="ORF">GCM10010468_58200</name>
</gene>
<keyword evidence="4" id="KW-1185">Reference proteome</keyword>
<protein>
    <submittedName>
        <fullName evidence="3">ROK family transcriptional regulator</fullName>
    </submittedName>
</protein>
<dbReference type="PROSITE" id="PS01125">
    <property type="entry name" value="ROK"/>
    <property type="match status" value="1"/>
</dbReference>
<evidence type="ECO:0000256" key="1">
    <source>
        <dbReference type="ARBA" id="ARBA00006479"/>
    </source>
</evidence>
<dbReference type="InterPro" id="IPR000600">
    <property type="entry name" value="ROK"/>
</dbReference>
<feature type="region of interest" description="Disordered" evidence="2">
    <location>
        <begin position="1"/>
        <end position="21"/>
    </location>
</feature>
<evidence type="ECO:0000256" key="2">
    <source>
        <dbReference type="SAM" id="MobiDB-lite"/>
    </source>
</evidence>
<evidence type="ECO:0000313" key="3">
    <source>
        <dbReference type="EMBL" id="GAA3228673.1"/>
    </source>
</evidence>
<dbReference type="PANTHER" id="PTHR18964:SF149">
    <property type="entry name" value="BIFUNCTIONAL UDP-N-ACETYLGLUCOSAMINE 2-EPIMERASE_N-ACETYLMANNOSAMINE KINASE"/>
    <property type="match status" value="1"/>
</dbReference>
<dbReference type="EMBL" id="BAAAUV010000018">
    <property type="protein sequence ID" value="GAA3228673.1"/>
    <property type="molecule type" value="Genomic_DNA"/>
</dbReference>
<sequence>MLWENGQMGRPTRNTTRDLRRGNRESLLRALAYRGPTSRQKMSDLTGLSTATVSTLIAGLLAEGVVVEAGALESDGGRPRILIEINPGHGHLIGVDVGETRIRLELFDLRLTGIAKAEYAVVRGEHDPERVAEDILRGVRTLITDAGIDSSRVLGVGIGVPGVVAEGGVVDAPTYGWARAPLGELLRARTPLPLHIDNGAKTLGLAELQFGAGQGSDHVIVALLGTGVGVAIINDGTLYRGISNSAGEWGHTIVERDGRRCRCGRRGCLEAYVGAGAILERYASLAPGALHQGVDEETALAALIADADAGSAPAVQVLAETADWLAIGLANLINLFNPERVLLACWAGRLLGTALLTEIRAATRRRTMASLYDDATISLGALGPDAVALGAATLVLESFLATASTAPRA</sequence>
<dbReference type="InterPro" id="IPR049874">
    <property type="entry name" value="ROK_cs"/>
</dbReference>
<dbReference type="Proteomes" id="UP001501237">
    <property type="component" value="Unassembled WGS sequence"/>
</dbReference>
<reference evidence="4" key="1">
    <citation type="journal article" date="2019" name="Int. J. Syst. Evol. Microbiol.">
        <title>The Global Catalogue of Microorganisms (GCM) 10K type strain sequencing project: providing services to taxonomists for standard genome sequencing and annotation.</title>
        <authorList>
            <consortium name="The Broad Institute Genomics Platform"/>
            <consortium name="The Broad Institute Genome Sequencing Center for Infectious Disease"/>
            <person name="Wu L."/>
            <person name="Ma J."/>
        </authorList>
    </citation>
    <scope>NUCLEOTIDE SEQUENCE [LARGE SCALE GENOMIC DNA]</scope>
    <source>
        <strain evidence="4">JCM 9377</strain>
    </source>
</reference>
<name>A0ABP6QHQ4_9ACTN</name>
<dbReference type="Gene3D" id="3.30.420.40">
    <property type="match status" value="2"/>
</dbReference>
<dbReference type="InterPro" id="IPR036388">
    <property type="entry name" value="WH-like_DNA-bd_sf"/>
</dbReference>
<dbReference type="PANTHER" id="PTHR18964">
    <property type="entry name" value="ROK (REPRESSOR, ORF, KINASE) FAMILY"/>
    <property type="match status" value="1"/>
</dbReference>
<comment type="similarity">
    <text evidence="1">Belongs to the ROK (NagC/XylR) family.</text>
</comment>
<organism evidence="3 4">
    <name type="scientific">Actinocorallia longicatena</name>
    <dbReference type="NCBI Taxonomy" id="111803"/>
    <lineage>
        <taxon>Bacteria</taxon>
        <taxon>Bacillati</taxon>
        <taxon>Actinomycetota</taxon>
        <taxon>Actinomycetes</taxon>
        <taxon>Streptosporangiales</taxon>
        <taxon>Thermomonosporaceae</taxon>
        <taxon>Actinocorallia</taxon>
    </lineage>
</organism>
<evidence type="ECO:0000313" key="4">
    <source>
        <dbReference type="Proteomes" id="UP001501237"/>
    </source>
</evidence>
<dbReference type="SUPFAM" id="SSF46785">
    <property type="entry name" value="Winged helix' DNA-binding domain"/>
    <property type="match status" value="1"/>
</dbReference>
<dbReference type="Pfam" id="PF00480">
    <property type="entry name" value="ROK"/>
    <property type="match status" value="1"/>
</dbReference>